<reference evidence="2 3" key="1">
    <citation type="submission" date="2016-10" db="EMBL/GenBank/DDBJ databases">
        <authorList>
            <person name="de Groot N.N."/>
        </authorList>
    </citation>
    <scope>NUCLEOTIDE SEQUENCE [LARGE SCALE GENOMIC DNA]</scope>
    <source>
        <strain evidence="2 3">KPR-7B</strain>
    </source>
</reference>
<dbReference type="Proteomes" id="UP000199671">
    <property type="component" value="Unassembled WGS sequence"/>
</dbReference>
<feature type="region of interest" description="Disordered" evidence="1">
    <location>
        <begin position="263"/>
        <end position="372"/>
    </location>
</feature>
<evidence type="ECO:0000313" key="3">
    <source>
        <dbReference type="Proteomes" id="UP000199671"/>
    </source>
</evidence>
<feature type="compositionally biased region" description="Low complexity" evidence="1">
    <location>
        <begin position="330"/>
        <end position="342"/>
    </location>
</feature>
<evidence type="ECO:0008006" key="4">
    <source>
        <dbReference type="Google" id="ProtNLM"/>
    </source>
</evidence>
<feature type="compositionally biased region" description="Low complexity" evidence="1">
    <location>
        <begin position="283"/>
        <end position="314"/>
    </location>
</feature>
<proteinExistence type="predicted"/>
<accession>A0A1H0APR7</accession>
<dbReference type="RefSeq" id="WP_369596490.1">
    <property type="nucleotide sequence ID" value="NZ_FNHU01000035.1"/>
</dbReference>
<organism evidence="2 3">
    <name type="scientific">Actinomyces ruminicola</name>
    <dbReference type="NCBI Taxonomy" id="332524"/>
    <lineage>
        <taxon>Bacteria</taxon>
        <taxon>Bacillati</taxon>
        <taxon>Actinomycetota</taxon>
        <taxon>Actinomycetes</taxon>
        <taxon>Actinomycetales</taxon>
        <taxon>Actinomycetaceae</taxon>
        <taxon>Actinomyces</taxon>
    </lineage>
</organism>
<evidence type="ECO:0000313" key="2">
    <source>
        <dbReference type="EMBL" id="SDN35532.1"/>
    </source>
</evidence>
<feature type="compositionally biased region" description="Gly residues" evidence="1">
    <location>
        <begin position="315"/>
        <end position="329"/>
    </location>
</feature>
<evidence type="ECO:0000256" key="1">
    <source>
        <dbReference type="SAM" id="MobiDB-lite"/>
    </source>
</evidence>
<feature type="compositionally biased region" description="Gly residues" evidence="1">
    <location>
        <begin position="343"/>
        <end position="359"/>
    </location>
</feature>
<dbReference type="AlphaFoldDB" id="A0A1H0APR7"/>
<gene>
    <name evidence="2" type="ORF">SAMN04487766_1352</name>
</gene>
<name>A0A1H0APR7_9ACTO</name>
<dbReference type="EMBL" id="FNHU01000035">
    <property type="protein sequence ID" value="SDN35532.1"/>
    <property type="molecule type" value="Genomic_DNA"/>
</dbReference>
<feature type="non-terminal residue" evidence="2">
    <location>
        <position position="372"/>
    </location>
</feature>
<protein>
    <recommendedName>
        <fullName evidence="4">PPE family protein</fullName>
    </recommendedName>
</protein>
<sequence>MTVANPLVAAQQESESSFWAGTGVGEDISDLSQAIGEGSWRQGAMAGVGLAGDVLFTVTNPIAAGVSVVVGWIIEHIYPLDEMLEQLTGDADAVMAGSQTWTNISNAYTQQATDLQDYLTADMADQAGLAADAWRARAGKLTGGMSAMSSVAANIAKGLEIAAAIVQFVHDMVRDAISEAIGMFFQAAAEEIFSLGLATPVVVGQISTWVADKVSMLASKAKDLINSFEALSGLLKKIEPGITKLMEGLKKLDLSDWAENKGTQVGRNIKNRMGGSTPKHHATTLSASHTSTSGGGATNASTTTTSSGGHTSSTGGSGAGSGGSSGGGSSSASGPGSSSPRPGGAGAAPGGSSASGGSGTSYHGIDPIHGDT</sequence>